<dbReference type="RefSeq" id="XP_056543138.1">
    <property type="nucleotide sequence ID" value="XM_056687583.1"/>
</dbReference>
<gene>
    <name evidence="2" type="ORF">N7482_005458</name>
</gene>
<dbReference type="Proteomes" id="UP001149163">
    <property type="component" value="Unassembled WGS sequence"/>
</dbReference>
<dbReference type="InterPro" id="IPR002575">
    <property type="entry name" value="Aminoglycoside_PTrfase"/>
</dbReference>
<sequence>MAFTASITGIDNQRILEVAATCRADGSIPSFTAEAGPLPYIGNHYTIYPVQYPDGTRVAVRVPIDIYSRDTLQTMLALMKAEANTLNLLARCKFAWSPRVLYYTTTFDNPLGRPYMVCTWIDGKQLEWSETFPAESENRQKILAQVARIMFDLVVCTQKSGQRTTAESFMMFFIDYKMIGAIRGQLDGIDPLSCLVLRLLARRVTEGKCSSSTFAHSHEYLTSQNIIVDNNYNVKGFVDWGFARTLPIRFTLRFPRFLSIRAKSFPPDMPRDLCGYSKAFLQVSPAHKADREFFISRIQYEFATRATKASIGQLSPLGWEMMCWDLQDVDWKHLVYDAATGMATHLWMSKRQFLVAGMSACKTGSVSEIVTADALYQEIWAFFTRNQSKTTHSDTQQRTVFLLQSAIAERLPWTLIKMMLENAFSVDQRLTGGESSSVP</sequence>
<dbReference type="GeneID" id="81426759"/>
<proteinExistence type="predicted"/>
<feature type="domain" description="Aminoglycoside phosphotransferase" evidence="1">
    <location>
        <begin position="79"/>
        <end position="245"/>
    </location>
</feature>
<dbReference type="SUPFAM" id="SSF56112">
    <property type="entry name" value="Protein kinase-like (PK-like)"/>
    <property type="match status" value="1"/>
</dbReference>
<dbReference type="InterPro" id="IPR011009">
    <property type="entry name" value="Kinase-like_dom_sf"/>
</dbReference>
<evidence type="ECO:0000259" key="1">
    <source>
        <dbReference type="Pfam" id="PF01636"/>
    </source>
</evidence>
<comment type="caution">
    <text evidence="2">The sequence shown here is derived from an EMBL/GenBank/DDBJ whole genome shotgun (WGS) entry which is preliminary data.</text>
</comment>
<dbReference type="OrthoDB" id="5327538at2759"/>
<dbReference type="EMBL" id="JAPQKN010000003">
    <property type="protein sequence ID" value="KAJ5166677.1"/>
    <property type="molecule type" value="Genomic_DNA"/>
</dbReference>
<name>A0A9W9LMK5_9EURO</name>
<dbReference type="InterPro" id="IPR051678">
    <property type="entry name" value="AGP_Transferase"/>
</dbReference>
<reference evidence="2" key="2">
    <citation type="journal article" date="2023" name="IMA Fungus">
        <title>Comparative genomic study of the Penicillium genus elucidates a diverse pangenome and 15 lateral gene transfer events.</title>
        <authorList>
            <person name="Petersen C."/>
            <person name="Sorensen T."/>
            <person name="Nielsen M.R."/>
            <person name="Sondergaard T.E."/>
            <person name="Sorensen J.L."/>
            <person name="Fitzpatrick D.A."/>
            <person name="Frisvad J.C."/>
            <person name="Nielsen K.L."/>
        </authorList>
    </citation>
    <scope>NUCLEOTIDE SEQUENCE</scope>
    <source>
        <strain evidence="2">IBT 26290</strain>
    </source>
</reference>
<keyword evidence="3" id="KW-1185">Reference proteome</keyword>
<protein>
    <recommendedName>
        <fullName evidence="1">Aminoglycoside phosphotransferase domain-containing protein</fullName>
    </recommendedName>
</protein>
<dbReference type="PANTHER" id="PTHR21310:SF15">
    <property type="entry name" value="AMINOGLYCOSIDE PHOSPHOTRANSFERASE DOMAIN-CONTAINING PROTEIN"/>
    <property type="match status" value="1"/>
</dbReference>
<accession>A0A9W9LMK5</accession>
<dbReference type="PANTHER" id="PTHR21310">
    <property type="entry name" value="AMINOGLYCOSIDE PHOSPHOTRANSFERASE-RELATED-RELATED"/>
    <property type="match status" value="1"/>
</dbReference>
<organism evidence="2 3">
    <name type="scientific">Penicillium canariense</name>
    <dbReference type="NCBI Taxonomy" id="189055"/>
    <lineage>
        <taxon>Eukaryota</taxon>
        <taxon>Fungi</taxon>
        <taxon>Dikarya</taxon>
        <taxon>Ascomycota</taxon>
        <taxon>Pezizomycotina</taxon>
        <taxon>Eurotiomycetes</taxon>
        <taxon>Eurotiomycetidae</taxon>
        <taxon>Eurotiales</taxon>
        <taxon>Aspergillaceae</taxon>
        <taxon>Penicillium</taxon>
    </lineage>
</organism>
<evidence type="ECO:0000313" key="3">
    <source>
        <dbReference type="Proteomes" id="UP001149163"/>
    </source>
</evidence>
<dbReference type="AlphaFoldDB" id="A0A9W9LMK5"/>
<reference evidence="2" key="1">
    <citation type="submission" date="2022-11" db="EMBL/GenBank/DDBJ databases">
        <authorList>
            <person name="Petersen C."/>
        </authorList>
    </citation>
    <scope>NUCLEOTIDE SEQUENCE</scope>
    <source>
        <strain evidence="2">IBT 26290</strain>
    </source>
</reference>
<dbReference type="Pfam" id="PF01636">
    <property type="entry name" value="APH"/>
    <property type="match status" value="1"/>
</dbReference>
<evidence type="ECO:0000313" key="2">
    <source>
        <dbReference type="EMBL" id="KAJ5166677.1"/>
    </source>
</evidence>